<evidence type="ECO:0000256" key="5">
    <source>
        <dbReference type="ARBA" id="ARBA00014846"/>
    </source>
</evidence>
<dbReference type="GO" id="GO:0005524">
    <property type="term" value="F:ATP binding"/>
    <property type="evidence" value="ECO:0007669"/>
    <property type="project" value="UniProtKB-KW"/>
</dbReference>
<keyword evidence="8 10" id="KW-0418">Kinase</keyword>
<dbReference type="AlphaFoldDB" id="A0A9P8JAF7"/>
<gene>
    <name evidence="11" type="ORF">KCU76_g6065</name>
</gene>
<evidence type="ECO:0000256" key="10">
    <source>
        <dbReference type="RuleBase" id="RU364126"/>
    </source>
</evidence>
<protein>
    <recommendedName>
        <fullName evidence="5 10">Inositol-pentakisphosphate 2-kinase</fullName>
        <ecNumber evidence="4 10">2.7.1.158</ecNumber>
    </recommendedName>
</protein>
<comment type="function">
    <text evidence="10">Phosphorylates Ins(1,3,4,5,6)P5 at position 2 to form Ins(1,2,3,4,5,6)P6 (InsP6 or phytate).</text>
</comment>
<dbReference type="PANTHER" id="PTHR14456:SF2">
    <property type="entry name" value="INOSITOL-PENTAKISPHOSPHATE 2-KINASE"/>
    <property type="match status" value="1"/>
</dbReference>
<comment type="function">
    <text evidence="2">Has kinase activity and phosphorylates inositol-1,3,4,5,6-pentakisphosphate (Ins(1,3,4,5,6)P5) to produce 1,2,3,4,5,6-hexakisphosphate (InsP6), also known as phytate.</text>
</comment>
<dbReference type="GO" id="GO:0032958">
    <property type="term" value="P:inositol phosphate biosynthetic process"/>
    <property type="evidence" value="ECO:0007669"/>
    <property type="project" value="TreeGrafter"/>
</dbReference>
<feature type="non-terminal residue" evidence="11">
    <location>
        <position position="1"/>
    </location>
</feature>
<dbReference type="Pfam" id="PF06090">
    <property type="entry name" value="Ins_P5_2-kin"/>
    <property type="match status" value="1"/>
</dbReference>
<evidence type="ECO:0000256" key="3">
    <source>
        <dbReference type="ARBA" id="ARBA00008305"/>
    </source>
</evidence>
<reference evidence="11" key="2">
    <citation type="submission" date="2021-08" db="EMBL/GenBank/DDBJ databases">
        <authorList>
            <person name="Gostincar C."/>
            <person name="Sun X."/>
            <person name="Song Z."/>
            <person name="Gunde-Cimerman N."/>
        </authorList>
    </citation>
    <scope>NUCLEOTIDE SEQUENCE</scope>
    <source>
        <strain evidence="11">EXF-9911</strain>
    </source>
</reference>
<evidence type="ECO:0000256" key="2">
    <source>
        <dbReference type="ARBA" id="ARBA00003979"/>
    </source>
</evidence>
<dbReference type="PANTHER" id="PTHR14456">
    <property type="entry name" value="INOSITOL POLYPHOSPHATE KINASE 1"/>
    <property type="match status" value="1"/>
</dbReference>
<keyword evidence="9 10" id="KW-0067">ATP-binding</keyword>
<evidence type="ECO:0000256" key="4">
    <source>
        <dbReference type="ARBA" id="ARBA00012023"/>
    </source>
</evidence>
<dbReference type="EMBL" id="JAHFXF010000198">
    <property type="protein sequence ID" value="KAG9693304.1"/>
    <property type="molecule type" value="Genomic_DNA"/>
</dbReference>
<comment type="caution">
    <text evidence="11">The sequence shown here is derived from an EMBL/GenBank/DDBJ whole genome shotgun (WGS) entry which is preliminary data.</text>
</comment>
<evidence type="ECO:0000256" key="1">
    <source>
        <dbReference type="ARBA" id="ARBA00001774"/>
    </source>
</evidence>
<dbReference type="Gene3D" id="3.30.200.110">
    <property type="entry name" value="Inositol-pentakisphosphate 2-kinase, N-lobe"/>
    <property type="match status" value="1"/>
</dbReference>
<evidence type="ECO:0000256" key="9">
    <source>
        <dbReference type="ARBA" id="ARBA00022840"/>
    </source>
</evidence>
<evidence type="ECO:0000256" key="8">
    <source>
        <dbReference type="ARBA" id="ARBA00022777"/>
    </source>
</evidence>
<sequence length="349" mass="39744">MTTVYYSDSARGHISLTSQVENQDSARLEYLAEGNANIVYTFKEIANNVLPHGFHHKLLRLRKDKSFIQSTKFQFATFQEEFVPLFRPVNLVEQTLIALDEALTRKLNQELEEHENANFRKRLRHGDRLAMDKYGLLMTDMTARHGEYLFEIKPKWLLQSPNAPDGSRRCRTCALRLQRDQAAAQGAVMPKSGGFCPLSLVDDDVQERQRAFKSIIEAQADNLSNDTVETVVKFLSEKGYQVLETLREHQARFDKYGLLNSSAEGASDEYSKAMTLRDCVLFIKGSLDAFEHTADIRLADLDFKHAHPDKVEKWMKGTVSYGMLDPHNVRRLTGVGEATTAAIPLRHDH</sequence>
<accession>A0A9P8JAF7</accession>
<proteinExistence type="inferred from homology"/>
<comment type="catalytic activity">
    <reaction evidence="1 10">
        <text>1D-myo-inositol 1,3,4,5,6-pentakisphosphate + ATP = 1D-myo-inositol hexakisphosphate + ADP + H(+)</text>
        <dbReference type="Rhea" id="RHEA:20313"/>
        <dbReference type="ChEBI" id="CHEBI:15378"/>
        <dbReference type="ChEBI" id="CHEBI:30616"/>
        <dbReference type="ChEBI" id="CHEBI:57733"/>
        <dbReference type="ChEBI" id="CHEBI:58130"/>
        <dbReference type="ChEBI" id="CHEBI:456216"/>
        <dbReference type="EC" id="2.7.1.158"/>
    </reaction>
</comment>
<dbReference type="InterPro" id="IPR043001">
    <property type="entry name" value="IP5_2-K_N_lobe"/>
</dbReference>
<comment type="similarity">
    <text evidence="3">Belongs to the IPK1 type 1 family.</text>
</comment>
<evidence type="ECO:0000256" key="6">
    <source>
        <dbReference type="ARBA" id="ARBA00022679"/>
    </source>
</evidence>
<keyword evidence="6 10" id="KW-0808">Transferase</keyword>
<dbReference type="GO" id="GO:0005634">
    <property type="term" value="C:nucleus"/>
    <property type="evidence" value="ECO:0007669"/>
    <property type="project" value="TreeGrafter"/>
</dbReference>
<evidence type="ECO:0000313" key="11">
    <source>
        <dbReference type="EMBL" id="KAG9693304.1"/>
    </source>
</evidence>
<dbReference type="GO" id="GO:0035299">
    <property type="term" value="F:inositol-1,3,4,5,6-pentakisphosphate 2-kinase activity"/>
    <property type="evidence" value="ECO:0007669"/>
    <property type="project" value="UniProtKB-EC"/>
</dbReference>
<comment type="domain">
    <text evidence="10">The EXKPK motif is conserved in inositol-pentakisphosphate 2-kinases of both family 1 and 2.</text>
</comment>
<organism evidence="11 12">
    <name type="scientific">Aureobasidium melanogenum</name>
    <name type="common">Aureobasidium pullulans var. melanogenum</name>
    <dbReference type="NCBI Taxonomy" id="46634"/>
    <lineage>
        <taxon>Eukaryota</taxon>
        <taxon>Fungi</taxon>
        <taxon>Dikarya</taxon>
        <taxon>Ascomycota</taxon>
        <taxon>Pezizomycotina</taxon>
        <taxon>Dothideomycetes</taxon>
        <taxon>Dothideomycetidae</taxon>
        <taxon>Dothideales</taxon>
        <taxon>Saccotheciaceae</taxon>
        <taxon>Aureobasidium</taxon>
    </lineage>
</organism>
<name>A0A9P8JAF7_AURME</name>
<evidence type="ECO:0000256" key="7">
    <source>
        <dbReference type="ARBA" id="ARBA00022741"/>
    </source>
</evidence>
<dbReference type="EC" id="2.7.1.158" evidence="4 10"/>
<reference evidence="11" key="1">
    <citation type="journal article" date="2021" name="J Fungi (Basel)">
        <title>Virulence traits and population genomics of the black yeast Aureobasidium melanogenum.</title>
        <authorList>
            <person name="Cernosa A."/>
            <person name="Sun X."/>
            <person name="Gostincar C."/>
            <person name="Fang C."/>
            <person name="Gunde-Cimerman N."/>
            <person name="Song Z."/>
        </authorList>
    </citation>
    <scope>NUCLEOTIDE SEQUENCE</scope>
    <source>
        <strain evidence="11">EXF-9911</strain>
    </source>
</reference>
<dbReference type="InterPro" id="IPR009286">
    <property type="entry name" value="Ins_P5_2-kin"/>
</dbReference>
<keyword evidence="7 10" id="KW-0547">Nucleotide-binding</keyword>
<dbReference type="Proteomes" id="UP000779574">
    <property type="component" value="Unassembled WGS sequence"/>
</dbReference>
<evidence type="ECO:0000313" key="12">
    <source>
        <dbReference type="Proteomes" id="UP000779574"/>
    </source>
</evidence>